<sequence length="43" mass="4709">MQSESTDCPLFPWLYSVVDCESEEKGALVMPEVYGKASIKLGA</sequence>
<keyword evidence="2" id="KW-1185">Reference proteome</keyword>
<reference evidence="1" key="1">
    <citation type="submission" date="2008-12" db="EMBL/GenBank/DDBJ databases">
        <title>Annotation of the Yersinia bercovieri ATCC 43970 genome.</title>
        <authorList>
            <person name="Read T.D."/>
            <person name="Akmal A."/>
            <person name="Bishop-Lilly K."/>
            <person name="Chen P.E."/>
            <person name="Cook C."/>
            <person name="Kiley M.P."/>
            <person name="Lentz S."/>
            <person name="Mateczun A."/>
            <person name="Nagarajan N."/>
            <person name="Nolan N."/>
            <person name="Osborne B.I."/>
            <person name="Pop M."/>
            <person name="Sozhamannan S."/>
            <person name="Stewart A.C."/>
            <person name="Sulakvelidze A."/>
            <person name="Thomason B."/>
            <person name="Willner K."/>
            <person name="Zwick M.E."/>
        </authorList>
    </citation>
    <scope>NUCLEOTIDE SEQUENCE [LARGE SCALE GENOMIC DNA]</scope>
    <source>
        <strain evidence="1">ATCC 43970</strain>
    </source>
</reference>
<evidence type="ECO:0000313" key="1">
    <source>
        <dbReference type="EMBL" id="EEQ06561.1"/>
    </source>
</evidence>
<protein>
    <submittedName>
        <fullName evidence="1">Uncharacterized protein</fullName>
    </submittedName>
</protein>
<dbReference type="EMBL" id="AALC02000024">
    <property type="protein sequence ID" value="EEQ06561.1"/>
    <property type="molecule type" value="Genomic_DNA"/>
</dbReference>
<accession>A0ABM9XYR8</accession>
<name>A0ABM9XYR8_YERBE</name>
<evidence type="ECO:0000313" key="2">
    <source>
        <dbReference type="Proteomes" id="UP000010319"/>
    </source>
</evidence>
<dbReference type="Proteomes" id="UP000010319">
    <property type="component" value="Unassembled WGS sequence"/>
</dbReference>
<proteinExistence type="predicted"/>
<organism evidence="1 2">
    <name type="scientific">Yersinia bercovieri ATCC 43970</name>
    <dbReference type="NCBI Taxonomy" id="349968"/>
    <lineage>
        <taxon>Bacteria</taxon>
        <taxon>Pseudomonadati</taxon>
        <taxon>Pseudomonadota</taxon>
        <taxon>Gammaproteobacteria</taxon>
        <taxon>Enterobacterales</taxon>
        <taxon>Yersiniaceae</taxon>
        <taxon>Yersinia</taxon>
    </lineage>
</organism>
<comment type="caution">
    <text evidence="1">The sequence shown here is derived from an EMBL/GenBank/DDBJ whole genome shotgun (WGS) entry which is preliminary data.</text>
</comment>
<gene>
    <name evidence="1" type="ORF">yberc0001_25690</name>
</gene>